<protein>
    <submittedName>
        <fullName evidence="2">Glycosyltransferase EpsH</fullName>
        <ecNumber evidence="2">2.4.-.-</ecNumber>
    </submittedName>
</protein>
<dbReference type="SUPFAM" id="SSF53448">
    <property type="entry name" value="Nucleotide-diphospho-sugar transferases"/>
    <property type="match status" value="1"/>
</dbReference>
<dbReference type="Proteomes" id="UP000188273">
    <property type="component" value="Chromosome"/>
</dbReference>
<keyword evidence="2" id="KW-0328">Glycosyltransferase</keyword>
<dbReference type="EMBL" id="CP019633">
    <property type="protein sequence ID" value="AQQ08410.1"/>
    <property type="molecule type" value="Genomic_DNA"/>
</dbReference>
<keyword evidence="3" id="KW-1185">Reference proteome</keyword>
<dbReference type="Gene3D" id="3.90.550.10">
    <property type="entry name" value="Spore Coat Polysaccharide Biosynthesis Protein SpsA, Chain A"/>
    <property type="match status" value="1"/>
</dbReference>
<gene>
    <name evidence="2" type="primary">epsH</name>
    <name evidence="2" type="ORF">L21SP3_00186</name>
</gene>
<dbReference type="EC" id="2.4.-.-" evidence="2"/>
<feature type="domain" description="Glycosyltransferase 2-like" evidence="1">
    <location>
        <begin position="9"/>
        <end position="174"/>
    </location>
</feature>
<organism evidence="2 3">
    <name type="scientific">Sedimentisphaera cyanobacteriorum</name>
    <dbReference type="NCBI Taxonomy" id="1940790"/>
    <lineage>
        <taxon>Bacteria</taxon>
        <taxon>Pseudomonadati</taxon>
        <taxon>Planctomycetota</taxon>
        <taxon>Phycisphaerae</taxon>
        <taxon>Sedimentisphaerales</taxon>
        <taxon>Sedimentisphaeraceae</taxon>
        <taxon>Sedimentisphaera</taxon>
    </lineage>
</organism>
<sequence length="333" mass="38105">MSEKRLKISAVLPAYNSAERIGKSIQSVLSQRRAPDEIIVVNDGSADHTPQVVRSFGKRVRLIEQENQGASAARNAGIKAAEGDWIAFLDSDDEWLETHLETQESILLENSFLVWSSANHINYLQSENRSFPFTPPETAANILNGKNYHENYFRAFRKQASGCTDTMVIRKDVLLECGLFREQQKIANDLDMWFRIAHRYPRIGYSSEPAAIYHLDAEWSISRRLCTIDEFANLLNRHIKLAGDAGSLNAFSEHIGWQVPAWCRASLFDNRAYQVRQFAKQFARYLPAWKYFVIMTLTLTPGLTMRTLRAISKVVRKTGIRKRAVRPPKKIDE</sequence>
<proteinExistence type="predicted"/>
<dbReference type="Pfam" id="PF00535">
    <property type="entry name" value="Glycos_transf_2"/>
    <property type="match status" value="1"/>
</dbReference>
<dbReference type="RefSeq" id="WP_161488036.1">
    <property type="nucleotide sequence ID" value="NZ_CP019633.1"/>
</dbReference>
<accession>A0A1Q2HM23</accession>
<dbReference type="PANTHER" id="PTHR43685">
    <property type="entry name" value="GLYCOSYLTRANSFERASE"/>
    <property type="match status" value="1"/>
</dbReference>
<evidence type="ECO:0000313" key="2">
    <source>
        <dbReference type="EMBL" id="AQQ08410.1"/>
    </source>
</evidence>
<keyword evidence="2" id="KW-0808">Transferase</keyword>
<dbReference type="CDD" id="cd00761">
    <property type="entry name" value="Glyco_tranf_GTA_type"/>
    <property type="match status" value="1"/>
</dbReference>
<evidence type="ECO:0000313" key="3">
    <source>
        <dbReference type="Proteomes" id="UP000188273"/>
    </source>
</evidence>
<dbReference type="InterPro" id="IPR001173">
    <property type="entry name" value="Glyco_trans_2-like"/>
</dbReference>
<dbReference type="KEGG" id="pbu:L21SP3_00186"/>
<dbReference type="InterPro" id="IPR050834">
    <property type="entry name" value="Glycosyltransf_2"/>
</dbReference>
<dbReference type="STRING" id="1940790.L21SP3_00186"/>
<dbReference type="PANTHER" id="PTHR43685:SF2">
    <property type="entry name" value="GLYCOSYLTRANSFERASE 2-LIKE DOMAIN-CONTAINING PROTEIN"/>
    <property type="match status" value="1"/>
</dbReference>
<dbReference type="OrthoDB" id="9772170at2"/>
<reference evidence="3" key="1">
    <citation type="submission" date="2017-02" db="EMBL/GenBank/DDBJ databases">
        <title>Comparative genomics and description of representatives of a novel lineage of planctomycetes thriving in anoxic sediments.</title>
        <authorList>
            <person name="Spring S."/>
            <person name="Bunk B."/>
            <person name="Sproer C."/>
            <person name="Klenk H.-P."/>
        </authorList>
    </citation>
    <scope>NUCLEOTIDE SEQUENCE [LARGE SCALE GENOMIC DNA]</scope>
    <source>
        <strain evidence="3">L21-RPul-D3</strain>
    </source>
</reference>
<dbReference type="AlphaFoldDB" id="A0A1Q2HM23"/>
<dbReference type="InterPro" id="IPR029044">
    <property type="entry name" value="Nucleotide-diphossugar_trans"/>
</dbReference>
<name>A0A1Q2HM23_9BACT</name>
<dbReference type="GO" id="GO:0016757">
    <property type="term" value="F:glycosyltransferase activity"/>
    <property type="evidence" value="ECO:0007669"/>
    <property type="project" value="UniProtKB-KW"/>
</dbReference>
<evidence type="ECO:0000259" key="1">
    <source>
        <dbReference type="Pfam" id="PF00535"/>
    </source>
</evidence>